<proteinExistence type="predicted"/>
<name>A0ABW2HPR9_9ACTN</name>
<dbReference type="RefSeq" id="WP_378966632.1">
    <property type="nucleotide sequence ID" value="NZ_JBHTBJ010000006.1"/>
</dbReference>
<protein>
    <submittedName>
        <fullName evidence="1">Uncharacterized protein</fullName>
    </submittedName>
</protein>
<evidence type="ECO:0000313" key="1">
    <source>
        <dbReference type="EMBL" id="MFC7274546.1"/>
    </source>
</evidence>
<dbReference type="EMBL" id="JBHTBJ010000006">
    <property type="protein sequence ID" value="MFC7274546.1"/>
    <property type="molecule type" value="Genomic_DNA"/>
</dbReference>
<sequence>MDEIVEFYRRPSATSDLGRHREQVYGLPADPEALAAVVRGLLMHNHTAKVRGL</sequence>
<keyword evidence="2" id="KW-1185">Reference proteome</keyword>
<dbReference type="Proteomes" id="UP001596548">
    <property type="component" value="Unassembled WGS sequence"/>
</dbReference>
<gene>
    <name evidence="1" type="ORF">ACFQS1_11185</name>
</gene>
<organism evidence="1 2">
    <name type="scientific">Paractinoplanes rhizophilus</name>
    <dbReference type="NCBI Taxonomy" id="1416877"/>
    <lineage>
        <taxon>Bacteria</taxon>
        <taxon>Bacillati</taxon>
        <taxon>Actinomycetota</taxon>
        <taxon>Actinomycetes</taxon>
        <taxon>Micromonosporales</taxon>
        <taxon>Micromonosporaceae</taxon>
        <taxon>Paractinoplanes</taxon>
    </lineage>
</organism>
<accession>A0ABW2HPR9</accession>
<reference evidence="2" key="1">
    <citation type="journal article" date="2019" name="Int. J. Syst. Evol. Microbiol.">
        <title>The Global Catalogue of Microorganisms (GCM) 10K type strain sequencing project: providing services to taxonomists for standard genome sequencing and annotation.</title>
        <authorList>
            <consortium name="The Broad Institute Genomics Platform"/>
            <consortium name="The Broad Institute Genome Sequencing Center for Infectious Disease"/>
            <person name="Wu L."/>
            <person name="Ma J."/>
        </authorList>
    </citation>
    <scope>NUCLEOTIDE SEQUENCE [LARGE SCALE GENOMIC DNA]</scope>
    <source>
        <strain evidence="2">XZYJT-10</strain>
    </source>
</reference>
<comment type="caution">
    <text evidence="1">The sequence shown here is derived from an EMBL/GenBank/DDBJ whole genome shotgun (WGS) entry which is preliminary data.</text>
</comment>
<evidence type="ECO:0000313" key="2">
    <source>
        <dbReference type="Proteomes" id="UP001596548"/>
    </source>
</evidence>